<feature type="non-terminal residue" evidence="2">
    <location>
        <position position="64"/>
    </location>
</feature>
<proteinExistence type="predicted"/>
<name>A0A553QVP0_9TELE</name>
<keyword evidence="3" id="KW-1185">Reference proteome</keyword>
<evidence type="ECO:0000256" key="1">
    <source>
        <dbReference type="SAM" id="MobiDB-lite"/>
    </source>
</evidence>
<evidence type="ECO:0000313" key="2">
    <source>
        <dbReference type="EMBL" id="TRY93818.1"/>
    </source>
</evidence>
<dbReference type="Proteomes" id="UP000316079">
    <property type="component" value="Unassembled WGS sequence"/>
</dbReference>
<organism evidence="2 3">
    <name type="scientific">Danionella cerebrum</name>
    <dbReference type="NCBI Taxonomy" id="2873325"/>
    <lineage>
        <taxon>Eukaryota</taxon>
        <taxon>Metazoa</taxon>
        <taxon>Chordata</taxon>
        <taxon>Craniata</taxon>
        <taxon>Vertebrata</taxon>
        <taxon>Euteleostomi</taxon>
        <taxon>Actinopterygii</taxon>
        <taxon>Neopterygii</taxon>
        <taxon>Teleostei</taxon>
        <taxon>Ostariophysi</taxon>
        <taxon>Cypriniformes</taxon>
        <taxon>Danionidae</taxon>
        <taxon>Danioninae</taxon>
        <taxon>Danionella</taxon>
    </lineage>
</organism>
<dbReference type="AlphaFoldDB" id="A0A553QVP0"/>
<protein>
    <submittedName>
        <fullName evidence="2">Uncharacterized protein</fullName>
    </submittedName>
</protein>
<accession>A0A553QVP0</accession>
<evidence type="ECO:0000313" key="3">
    <source>
        <dbReference type="Proteomes" id="UP000316079"/>
    </source>
</evidence>
<comment type="caution">
    <text evidence="2">The sequence shown here is derived from an EMBL/GenBank/DDBJ whole genome shotgun (WGS) entry which is preliminary data.</text>
</comment>
<feature type="region of interest" description="Disordered" evidence="1">
    <location>
        <begin position="1"/>
        <end position="29"/>
    </location>
</feature>
<reference evidence="2 3" key="1">
    <citation type="journal article" date="2019" name="Sci. Data">
        <title>Hybrid genome assembly and annotation of Danionella translucida.</title>
        <authorList>
            <person name="Kadobianskyi M."/>
            <person name="Schulze L."/>
            <person name="Schuelke M."/>
            <person name="Judkewitz B."/>
        </authorList>
    </citation>
    <scope>NUCLEOTIDE SEQUENCE [LARGE SCALE GENOMIC DNA]</scope>
    <source>
        <strain evidence="2 3">Bolton</strain>
    </source>
</reference>
<dbReference type="EMBL" id="SRMA01025496">
    <property type="protein sequence ID" value="TRY93818.1"/>
    <property type="molecule type" value="Genomic_DNA"/>
</dbReference>
<gene>
    <name evidence="2" type="ORF">DNTS_012184</name>
</gene>
<sequence length="64" mass="6861">MGTRIRKTLPTTAEESGSPLGCETAASTSRMSDRTAECMEASNCLTSPRTSKGFWSQEARTSVT</sequence>